<comment type="caution">
    <text evidence="1">The sequence shown here is derived from an EMBL/GenBank/DDBJ whole genome shotgun (WGS) entry which is preliminary data.</text>
</comment>
<evidence type="ECO:0000313" key="2">
    <source>
        <dbReference type="Proteomes" id="UP001152747"/>
    </source>
</evidence>
<name>A0A9P1IL99_9PELO</name>
<keyword evidence="2" id="KW-1185">Reference proteome</keyword>
<dbReference type="AlphaFoldDB" id="A0A9P1IL99"/>
<dbReference type="EMBL" id="CANHGI010000003">
    <property type="protein sequence ID" value="CAI5446670.1"/>
    <property type="molecule type" value="Genomic_DNA"/>
</dbReference>
<sequence length="85" mass="9931">MTDFKAPLLLQKTEVPPPKIEEKLEEQQQQISINAPILDYTPPPWACDPENDDFQLEILKEGFTAFYNMAMIEWEKVEKDGIFMN</sequence>
<gene>
    <name evidence="1" type="ORF">CAMP_LOCUS9307</name>
</gene>
<evidence type="ECO:0000313" key="1">
    <source>
        <dbReference type="EMBL" id="CAI5446670.1"/>
    </source>
</evidence>
<reference evidence="1" key="1">
    <citation type="submission" date="2022-11" db="EMBL/GenBank/DDBJ databases">
        <authorList>
            <person name="Kikuchi T."/>
        </authorList>
    </citation>
    <scope>NUCLEOTIDE SEQUENCE</scope>
    <source>
        <strain evidence="1">PS1010</strain>
    </source>
</reference>
<accession>A0A9P1IL99</accession>
<proteinExistence type="predicted"/>
<dbReference type="Proteomes" id="UP001152747">
    <property type="component" value="Unassembled WGS sequence"/>
</dbReference>
<organism evidence="1 2">
    <name type="scientific">Caenorhabditis angaria</name>
    <dbReference type="NCBI Taxonomy" id="860376"/>
    <lineage>
        <taxon>Eukaryota</taxon>
        <taxon>Metazoa</taxon>
        <taxon>Ecdysozoa</taxon>
        <taxon>Nematoda</taxon>
        <taxon>Chromadorea</taxon>
        <taxon>Rhabditida</taxon>
        <taxon>Rhabditina</taxon>
        <taxon>Rhabditomorpha</taxon>
        <taxon>Rhabditoidea</taxon>
        <taxon>Rhabditidae</taxon>
        <taxon>Peloderinae</taxon>
        <taxon>Caenorhabditis</taxon>
    </lineage>
</organism>
<protein>
    <submittedName>
        <fullName evidence="1">Uncharacterized protein</fullName>
    </submittedName>
</protein>